<evidence type="ECO:0000256" key="3">
    <source>
        <dbReference type="ARBA" id="ARBA00019012"/>
    </source>
</evidence>
<reference evidence="8 9" key="1">
    <citation type="submission" date="2018-07" db="EMBL/GenBank/DDBJ databases">
        <title>Marsedoiliclastica nanhaica gen. nov. sp. nov., a novel marine hydrocarbonoclastic bacterium isolated from an in-situ enriched hydrocarbon-degrading consortium in deep-sea sediment.</title>
        <authorList>
            <person name="Dong C."/>
            <person name="Ma T."/>
            <person name="Liu R."/>
            <person name="Shao Z."/>
        </authorList>
    </citation>
    <scope>NUCLEOTIDE SEQUENCE [LARGE SCALE GENOMIC DNA]</scope>
    <source>
        <strain evidence="9">soil36-7</strain>
    </source>
</reference>
<keyword evidence="8" id="KW-0808">Transferase</keyword>
<dbReference type="SUPFAM" id="SSF53067">
    <property type="entry name" value="Actin-like ATPase domain"/>
    <property type="match status" value="2"/>
</dbReference>
<evidence type="ECO:0000256" key="6">
    <source>
        <dbReference type="ARBA" id="ARBA00032446"/>
    </source>
</evidence>
<dbReference type="FunFam" id="3.30.420.40:FF:000097">
    <property type="entry name" value="tRNA threonylcarbamoyladenosine biosynthesis protein TsaB"/>
    <property type="match status" value="1"/>
</dbReference>
<dbReference type="AlphaFoldDB" id="A0A4P7XHL7"/>
<evidence type="ECO:0000256" key="4">
    <source>
        <dbReference type="ARBA" id="ARBA00022490"/>
    </source>
</evidence>
<feature type="domain" description="Gcp-like" evidence="7">
    <location>
        <begin position="30"/>
        <end position="149"/>
    </location>
</feature>
<comment type="similarity">
    <text evidence="2">Belongs to the KAE1 / TsaD family. TsaB subfamily.</text>
</comment>
<keyword evidence="9" id="KW-1185">Reference proteome</keyword>
<dbReference type="Gene3D" id="3.30.420.40">
    <property type="match status" value="2"/>
</dbReference>
<evidence type="ECO:0000259" key="7">
    <source>
        <dbReference type="Pfam" id="PF00814"/>
    </source>
</evidence>
<dbReference type="CDD" id="cd24032">
    <property type="entry name" value="ASKHA_NBD_TsaB"/>
    <property type="match status" value="1"/>
</dbReference>
<protein>
    <recommendedName>
        <fullName evidence="3">tRNA threonylcarbamoyladenosine biosynthesis protein TsaB</fullName>
    </recommendedName>
    <alternativeName>
        <fullName evidence="6">t(6)A37 threonylcarbamoyladenosine biosynthesis protein TsaB</fullName>
    </alternativeName>
</protein>
<evidence type="ECO:0000256" key="5">
    <source>
        <dbReference type="ARBA" id="ARBA00022694"/>
    </source>
</evidence>
<dbReference type="PANTHER" id="PTHR11735:SF11">
    <property type="entry name" value="TRNA THREONYLCARBAMOYLADENOSINE BIOSYNTHESIS PROTEIN TSAB"/>
    <property type="match status" value="1"/>
</dbReference>
<dbReference type="NCBIfam" id="TIGR03725">
    <property type="entry name" value="T6A_YeaZ"/>
    <property type="match status" value="1"/>
</dbReference>
<keyword evidence="5" id="KW-0819">tRNA processing</keyword>
<dbReference type="InterPro" id="IPR022496">
    <property type="entry name" value="T6A_TsaB"/>
</dbReference>
<dbReference type="InterPro" id="IPR043129">
    <property type="entry name" value="ATPase_NBD"/>
</dbReference>
<proteinExistence type="inferred from homology"/>
<dbReference type="GO" id="GO:0002949">
    <property type="term" value="P:tRNA threonylcarbamoyladenosine modification"/>
    <property type="evidence" value="ECO:0007669"/>
    <property type="project" value="InterPro"/>
</dbReference>
<dbReference type="Pfam" id="PF00814">
    <property type="entry name" value="TsaD"/>
    <property type="match status" value="1"/>
</dbReference>
<dbReference type="OrthoDB" id="9809995at2"/>
<dbReference type="Proteomes" id="UP000298049">
    <property type="component" value="Chromosome"/>
</dbReference>
<dbReference type="PANTHER" id="PTHR11735">
    <property type="entry name" value="TRNA N6-ADENOSINE THREONYLCARBAMOYLTRANSFERASE"/>
    <property type="match status" value="1"/>
</dbReference>
<dbReference type="InterPro" id="IPR000905">
    <property type="entry name" value="Gcp-like_dom"/>
</dbReference>
<comment type="subcellular location">
    <subcellularLocation>
        <location evidence="1">Cytoplasm</location>
    </subcellularLocation>
</comment>
<dbReference type="EMBL" id="CP031093">
    <property type="protein sequence ID" value="QCF25307.1"/>
    <property type="molecule type" value="Genomic_DNA"/>
</dbReference>
<accession>A0A4P7XHL7</accession>
<evidence type="ECO:0000256" key="1">
    <source>
        <dbReference type="ARBA" id="ARBA00004496"/>
    </source>
</evidence>
<organism evidence="8 9">
    <name type="scientific">Hydrocarboniclastica marina</name>
    <dbReference type="NCBI Taxonomy" id="2259620"/>
    <lineage>
        <taxon>Bacteria</taxon>
        <taxon>Pseudomonadati</taxon>
        <taxon>Pseudomonadota</taxon>
        <taxon>Gammaproteobacteria</taxon>
        <taxon>Alteromonadales</taxon>
        <taxon>Alteromonadaceae</taxon>
        <taxon>Hydrocarboniclastica</taxon>
    </lineage>
</organism>
<gene>
    <name evidence="8" type="primary">tsaB</name>
    <name evidence="8" type="ORF">soil367_04825</name>
</gene>
<sequence>MNILALDTTAEACSVALWRDGQVFSYLESTPRTHTRRLMPMIQSLLDEQGLVPADLAAVAFGRGPGSFTGLRIAAGVAQGLAFGLNCPVLPVSSLAACALQGALAHKVSHVAAAFDARMGEVYWGCFEFADGLVLPASDERVCAPEAVTLPATARAWLGAGDGWTLADRMPAEVTNAVKNRDAAIFPTADAIVRLAVRDFLNGNHCNAEDVAPVYLRDSVAWQKLPGR</sequence>
<evidence type="ECO:0000256" key="2">
    <source>
        <dbReference type="ARBA" id="ARBA00010493"/>
    </source>
</evidence>
<dbReference type="GO" id="GO:0005829">
    <property type="term" value="C:cytosol"/>
    <property type="evidence" value="ECO:0007669"/>
    <property type="project" value="TreeGrafter"/>
</dbReference>
<dbReference type="RefSeq" id="WP_136547447.1">
    <property type="nucleotide sequence ID" value="NZ_CP031093.1"/>
</dbReference>
<evidence type="ECO:0000313" key="9">
    <source>
        <dbReference type="Proteomes" id="UP000298049"/>
    </source>
</evidence>
<keyword evidence="4" id="KW-0963">Cytoplasm</keyword>
<name>A0A4P7XHL7_9ALTE</name>
<dbReference type="KEGG" id="hmi:soil367_04825"/>
<dbReference type="GO" id="GO:0016740">
    <property type="term" value="F:transferase activity"/>
    <property type="evidence" value="ECO:0007669"/>
    <property type="project" value="UniProtKB-KW"/>
</dbReference>
<evidence type="ECO:0000313" key="8">
    <source>
        <dbReference type="EMBL" id="QCF25307.1"/>
    </source>
</evidence>